<reference evidence="2" key="1">
    <citation type="journal article" date="2015" name="MBio">
        <title>Eco-Evolutionary Dynamics of Episomes among Ecologically Cohesive Bacterial Populations.</title>
        <authorList>
            <person name="Xue H."/>
            <person name="Cordero O.X."/>
            <person name="Camas F.M."/>
            <person name="Trimble W."/>
            <person name="Meyer F."/>
            <person name="Guglielmini J."/>
            <person name="Rocha E.P."/>
            <person name="Polz M.F."/>
        </authorList>
    </citation>
    <scope>NUCLEOTIDE SEQUENCE</scope>
    <source>
        <strain evidence="2">FF_375</strain>
    </source>
</reference>
<dbReference type="EMBL" id="KP795674">
    <property type="protein sequence ID" value="AKN39974.1"/>
    <property type="molecule type" value="Genomic_DNA"/>
</dbReference>
<feature type="region of interest" description="Disordered" evidence="1">
    <location>
        <begin position="1"/>
        <end position="25"/>
    </location>
</feature>
<sequence>MSNAQQKTSWVHDFSKPAKRPVERCPKKRSYRVGLCSPCVSPVIKQGNTSPKERFPMGGEG</sequence>
<feature type="compositionally biased region" description="Basic and acidic residues" evidence="1">
    <location>
        <begin position="13"/>
        <end position="25"/>
    </location>
</feature>
<evidence type="ECO:0000256" key="1">
    <source>
        <dbReference type="SAM" id="MobiDB-lite"/>
    </source>
</evidence>
<organism evidence="2">
    <name type="scientific">Vibrio tasmaniensis</name>
    <dbReference type="NCBI Taxonomy" id="212663"/>
    <lineage>
        <taxon>Bacteria</taxon>
        <taxon>Pseudomonadati</taxon>
        <taxon>Pseudomonadota</taxon>
        <taxon>Gammaproteobacteria</taxon>
        <taxon>Vibrionales</taxon>
        <taxon>Vibrionaceae</taxon>
        <taxon>Vibrio</taxon>
    </lineage>
</organism>
<proteinExistence type="predicted"/>
<accession>A0A0H4A1A1</accession>
<evidence type="ECO:0000313" key="2">
    <source>
        <dbReference type="EMBL" id="AKN39974.1"/>
    </source>
</evidence>
<name>A0A0H4A1A1_9VIBR</name>
<protein>
    <submittedName>
        <fullName evidence="2">Uncharacterized protein</fullName>
    </submittedName>
</protein>
<dbReference type="AlphaFoldDB" id="A0A0H4A1A1"/>